<organism evidence="2 3">
    <name type="scientific">Bacillus oleivorans</name>
    <dbReference type="NCBI Taxonomy" id="1448271"/>
    <lineage>
        <taxon>Bacteria</taxon>
        <taxon>Bacillati</taxon>
        <taxon>Bacillota</taxon>
        <taxon>Bacilli</taxon>
        <taxon>Bacillales</taxon>
        <taxon>Bacillaceae</taxon>
        <taxon>Bacillus</taxon>
    </lineage>
</organism>
<dbReference type="Proteomes" id="UP000219546">
    <property type="component" value="Unassembled WGS sequence"/>
</dbReference>
<name>A0A285CYY7_9BACI</name>
<sequence length="174" mass="20411">MKDRSILHLITISGLVGSYLAFRKGSIKDWFLVYLFKGIISSLIDTPIAKNKLVQYPTRYFSRSYDTNIIFDYIVFPMVCVVYSRITNKMKGLSAILSVFFLSIPMTLVEEWLQRKTKLINYSRQWNWLNTLIYLTLTFWSSRVFVTSVRFFDKKRNKQSESNSSQNPNQNISG</sequence>
<keyword evidence="1" id="KW-1133">Transmembrane helix</keyword>
<evidence type="ECO:0000313" key="2">
    <source>
        <dbReference type="EMBL" id="SNX72761.1"/>
    </source>
</evidence>
<dbReference type="InterPro" id="IPR048147">
    <property type="entry name" value="CBO0543-like"/>
</dbReference>
<gene>
    <name evidence="2" type="ORF">SAMN05877753_106196</name>
</gene>
<keyword evidence="1" id="KW-0812">Transmembrane</keyword>
<feature type="transmembrane region" description="Helical" evidence="1">
    <location>
        <begin position="93"/>
        <end position="113"/>
    </location>
</feature>
<dbReference type="OrthoDB" id="2622010at2"/>
<evidence type="ECO:0000313" key="3">
    <source>
        <dbReference type="Proteomes" id="UP000219546"/>
    </source>
</evidence>
<accession>A0A285CYY7</accession>
<feature type="transmembrane region" description="Helical" evidence="1">
    <location>
        <begin position="133"/>
        <end position="152"/>
    </location>
</feature>
<evidence type="ECO:0000256" key="1">
    <source>
        <dbReference type="SAM" id="Phobius"/>
    </source>
</evidence>
<keyword evidence="3" id="KW-1185">Reference proteome</keyword>
<reference evidence="2 3" key="1">
    <citation type="submission" date="2017-08" db="EMBL/GenBank/DDBJ databases">
        <authorList>
            <person name="de Groot N.N."/>
        </authorList>
    </citation>
    <scope>NUCLEOTIDE SEQUENCE [LARGE SCALE GENOMIC DNA]</scope>
    <source>
        <strain evidence="2 3">JC228</strain>
    </source>
</reference>
<dbReference type="RefSeq" id="WP_097159353.1">
    <property type="nucleotide sequence ID" value="NZ_JBEPMQ010000005.1"/>
</dbReference>
<keyword evidence="1" id="KW-0472">Membrane</keyword>
<feature type="transmembrane region" description="Helical" evidence="1">
    <location>
        <begin position="69"/>
        <end position="86"/>
    </location>
</feature>
<protein>
    <submittedName>
        <fullName evidence="2">Uncharacterized protein</fullName>
    </submittedName>
</protein>
<feature type="transmembrane region" description="Helical" evidence="1">
    <location>
        <begin position="31"/>
        <end position="49"/>
    </location>
</feature>
<dbReference type="EMBL" id="OAOP01000006">
    <property type="protein sequence ID" value="SNX72761.1"/>
    <property type="molecule type" value="Genomic_DNA"/>
</dbReference>
<proteinExistence type="predicted"/>
<feature type="transmembrane region" description="Helical" evidence="1">
    <location>
        <begin position="6"/>
        <end position="22"/>
    </location>
</feature>
<dbReference type="AlphaFoldDB" id="A0A285CYY7"/>
<dbReference type="NCBIfam" id="NF041644">
    <property type="entry name" value="CBO0543_fam"/>
    <property type="match status" value="1"/>
</dbReference>